<keyword evidence="4" id="KW-1185">Reference proteome</keyword>
<dbReference type="PROSITE" id="PS50127">
    <property type="entry name" value="UBC_2"/>
    <property type="match status" value="1"/>
</dbReference>
<dbReference type="CDD" id="cd23814">
    <property type="entry name" value="UEV_AKTIP"/>
    <property type="match status" value="1"/>
</dbReference>
<dbReference type="SUPFAM" id="SSF54495">
    <property type="entry name" value="UBC-like"/>
    <property type="match status" value="1"/>
</dbReference>
<dbReference type="InterPro" id="IPR016135">
    <property type="entry name" value="UBQ-conjugating_enzyme/RWD"/>
</dbReference>
<sequence>MDTAKARQNVGPSGGLHRTDSFRKVLPSKPSATVDSRLSMSMKMIERPVGNEGTNRGNKMFLPYFLEYAIMAEYLMLQKQELTGIYVIPSDVDPLVWFGVIFVRQGLYEGGIFRFQVLFHEDFPDGPCPKVVFESDVFHPAVNIETGELNVSDEFKEWKRNVNHVWQVLQYAGRIFYRIDLKSPANNVASELFTKDNEKFKKLVKLCVEESQAKINQKPTNEDPNYLHFEPYSESMHESVREQMQKMQEE</sequence>
<protein>
    <recommendedName>
        <fullName evidence="2">UBC core domain-containing protein</fullName>
    </recommendedName>
</protein>
<dbReference type="Proteomes" id="UP001359485">
    <property type="component" value="Unassembled WGS sequence"/>
</dbReference>
<dbReference type="InterPro" id="IPR000608">
    <property type="entry name" value="UBC"/>
</dbReference>
<evidence type="ECO:0000313" key="4">
    <source>
        <dbReference type="Proteomes" id="UP001359485"/>
    </source>
</evidence>
<dbReference type="SMART" id="SM00212">
    <property type="entry name" value="UBCc"/>
    <property type="match status" value="1"/>
</dbReference>
<name>A0ABR1AH16_POLSC</name>
<evidence type="ECO:0000313" key="3">
    <source>
        <dbReference type="EMBL" id="KAK6619204.1"/>
    </source>
</evidence>
<proteinExistence type="predicted"/>
<feature type="region of interest" description="Disordered" evidence="1">
    <location>
        <begin position="1"/>
        <end position="21"/>
    </location>
</feature>
<reference evidence="3 4" key="1">
    <citation type="submission" date="2023-09" db="EMBL/GenBank/DDBJ databases">
        <title>Genomes of two closely related lineages of the louse Polyplax serrata with different host specificities.</title>
        <authorList>
            <person name="Martinu J."/>
            <person name="Tarabai H."/>
            <person name="Stefka J."/>
            <person name="Hypsa V."/>
        </authorList>
    </citation>
    <scope>NUCLEOTIDE SEQUENCE [LARGE SCALE GENOMIC DNA]</scope>
    <source>
        <strain evidence="3">98ZLc_SE</strain>
    </source>
</reference>
<evidence type="ECO:0000259" key="2">
    <source>
        <dbReference type="PROSITE" id="PS50127"/>
    </source>
</evidence>
<dbReference type="Pfam" id="PF00179">
    <property type="entry name" value="UQ_con"/>
    <property type="match status" value="1"/>
</dbReference>
<evidence type="ECO:0000256" key="1">
    <source>
        <dbReference type="SAM" id="MobiDB-lite"/>
    </source>
</evidence>
<organism evidence="3 4">
    <name type="scientific">Polyplax serrata</name>
    <name type="common">Common mouse louse</name>
    <dbReference type="NCBI Taxonomy" id="468196"/>
    <lineage>
        <taxon>Eukaryota</taxon>
        <taxon>Metazoa</taxon>
        <taxon>Ecdysozoa</taxon>
        <taxon>Arthropoda</taxon>
        <taxon>Hexapoda</taxon>
        <taxon>Insecta</taxon>
        <taxon>Pterygota</taxon>
        <taxon>Neoptera</taxon>
        <taxon>Paraneoptera</taxon>
        <taxon>Psocodea</taxon>
        <taxon>Troctomorpha</taxon>
        <taxon>Phthiraptera</taxon>
        <taxon>Anoplura</taxon>
        <taxon>Polyplacidae</taxon>
        <taxon>Polyplax</taxon>
    </lineage>
</organism>
<dbReference type="EMBL" id="JAWJWF010000049">
    <property type="protein sequence ID" value="KAK6619204.1"/>
    <property type="molecule type" value="Genomic_DNA"/>
</dbReference>
<dbReference type="PANTHER" id="PTHR24067">
    <property type="entry name" value="UBIQUITIN-CONJUGATING ENZYME E2"/>
    <property type="match status" value="1"/>
</dbReference>
<dbReference type="Gene3D" id="3.10.110.10">
    <property type="entry name" value="Ubiquitin Conjugating Enzyme"/>
    <property type="match status" value="1"/>
</dbReference>
<feature type="domain" description="UBC core" evidence="2">
    <location>
        <begin position="65"/>
        <end position="213"/>
    </location>
</feature>
<comment type="caution">
    <text evidence="3">The sequence shown here is derived from an EMBL/GenBank/DDBJ whole genome shotgun (WGS) entry which is preliminary data.</text>
</comment>
<accession>A0ABR1AH16</accession>
<gene>
    <name evidence="3" type="ORF">RUM44_003586</name>
</gene>
<dbReference type="InterPro" id="IPR050113">
    <property type="entry name" value="Ub_conjugating_enzyme"/>
</dbReference>